<sequence>MFPCLKPFAAVLAFASAQAVLPELAAAQDVTRFHHKQWQAECGPDYCTLMPRAEPHFALMRGHRGGPWVLSFETDADAAGRFSIDGKGVDWAVGQKMPFPEALLDGNIFEIAYFEAGEEAGFGTGSSLAGIKAALIWAEAQQPATKMARMLELRQPDWAALEAQAVEMTRQSCDIPMEHVSNGRGAQMIPDHPELRVLEHPCWMAAYNTGSTVYLLGPMIDGVAPVRAAARAEGEDVPEVGLYALSGDIMTSGSKGRGVGDCFTRETWRFDGFVYQLERRIVDDDCDGKLIPRLVWPN</sequence>
<dbReference type="OrthoDB" id="330924at2"/>
<evidence type="ECO:0008006" key="4">
    <source>
        <dbReference type="Google" id="ProtNLM"/>
    </source>
</evidence>
<feature type="chain" id="PRO_5011532590" description="DUF1176 domain-containing protein" evidence="1">
    <location>
        <begin position="20"/>
        <end position="298"/>
    </location>
</feature>
<dbReference type="AlphaFoldDB" id="A0A1I3K6V8"/>
<evidence type="ECO:0000313" key="3">
    <source>
        <dbReference type="Proteomes" id="UP000199630"/>
    </source>
</evidence>
<reference evidence="3" key="1">
    <citation type="submission" date="2016-10" db="EMBL/GenBank/DDBJ databases">
        <authorList>
            <person name="Varghese N."/>
            <person name="Submissions S."/>
        </authorList>
    </citation>
    <scope>NUCLEOTIDE SEQUENCE [LARGE SCALE GENOMIC DNA]</scope>
    <source>
        <strain evidence="3">DSM 26471</strain>
    </source>
</reference>
<feature type="signal peptide" evidence="1">
    <location>
        <begin position="1"/>
        <end position="19"/>
    </location>
</feature>
<gene>
    <name evidence="2" type="ORF">SAMN04487991_0586</name>
</gene>
<dbReference type="STRING" id="588602.SAMN04487991_0586"/>
<dbReference type="InterPro" id="IPR009560">
    <property type="entry name" value="DUF1176"/>
</dbReference>
<accession>A0A1I3K6V8</accession>
<name>A0A1I3K6V8_9RHOB</name>
<protein>
    <recommendedName>
        <fullName evidence="4">DUF1176 domain-containing protein</fullName>
    </recommendedName>
</protein>
<dbReference type="Proteomes" id="UP000199630">
    <property type="component" value="Unassembled WGS sequence"/>
</dbReference>
<evidence type="ECO:0000313" key="2">
    <source>
        <dbReference type="EMBL" id="SFI68030.1"/>
    </source>
</evidence>
<evidence type="ECO:0000256" key="1">
    <source>
        <dbReference type="SAM" id="SignalP"/>
    </source>
</evidence>
<dbReference type="EMBL" id="FORH01000001">
    <property type="protein sequence ID" value="SFI68030.1"/>
    <property type="molecule type" value="Genomic_DNA"/>
</dbReference>
<dbReference type="RefSeq" id="WP_090056978.1">
    <property type="nucleotide sequence ID" value="NZ_FORH01000001.1"/>
</dbReference>
<dbReference type="Pfam" id="PF06674">
    <property type="entry name" value="DUF1176"/>
    <property type="match status" value="1"/>
</dbReference>
<keyword evidence="3" id="KW-1185">Reference proteome</keyword>
<organism evidence="2 3">
    <name type="scientific">Celeribacter neptunius</name>
    <dbReference type="NCBI Taxonomy" id="588602"/>
    <lineage>
        <taxon>Bacteria</taxon>
        <taxon>Pseudomonadati</taxon>
        <taxon>Pseudomonadota</taxon>
        <taxon>Alphaproteobacteria</taxon>
        <taxon>Rhodobacterales</taxon>
        <taxon>Roseobacteraceae</taxon>
        <taxon>Celeribacter</taxon>
    </lineage>
</organism>
<keyword evidence="1" id="KW-0732">Signal</keyword>
<proteinExistence type="predicted"/>